<organism evidence="2">
    <name type="scientific">Candidatus Kentrum sp. SD</name>
    <dbReference type="NCBI Taxonomy" id="2126332"/>
    <lineage>
        <taxon>Bacteria</taxon>
        <taxon>Pseudomonadati</taxon>
        <taxon>Pseudomonadota</taxon>
        <taxon>Gammaproteobacteria</taxon>
        <taxon>Candidatus Kentrum</taxon>
    </lineage>
</organism>
<evidence type="ECO:0000313" key="2">
    <source>
        <dbReference type="EMBL" id="VFK43867.1"/>
    </source>
</evidence>
<sequence>MKGSGSLPGGMGGISRARTPVPASGNRRRGYFAVIRHIGDPFRNHRTYTLLTLMKRVPIILENETTIPVEGRIRRGAAVTRRSPQCRRSRPSSSLGAREPTHAQAAMAGLSYRVTRSSTRPSSPRACVVPSSPRACVVPSFPRACVGTFRKHGIMQPKAAAPRSSSPSHARQPPFASEELPT</sequence>
<feature type="region of interest" description="Disordered" evidence="1">
    <location>
        <begin position="155"/>
        <end position="182"/>
    </location>
</feature>
<gene>
    <name evidence="2" type="ORF">BECKSD772F_GA0070984_11595</name>
</gene>
<feature type="region of interest" description="Disordered" evidence="1">
    <location>
        <begin position="81"/>
        <end position="104"/>
    </location>
</feature>
<reference evidence="2" key="1">
    <citation type="submission" date="2019-02" db="EMBL/GenBank/DDBJ databases">
        <authorList>
            <person name="Gruber-Vodicka R. H."/>
            <person name="Seah K. B. B."/>
        </authorList>
    </citation>
    <scope>NUCLEOTIDE SEQUENCE</scope>
    <source>
        <strain evidence="2">BECK_S1321</strain>
    </source>
</reference>
<name>A0A450YQP8_9GAMM</name>
<proteinExistence type="predicted"/>
<feature type="compositionally biased region" description="Low complexity" evidence="1">
    <location>
        <begin position="159"/>
        <end position="174"/>
    </location>
</feature>
<feature type="compositionally biased region" description="Gly residues" evidence="1">
    <location>
        <begin position="1"/>
        <end position="13"/>
    </location>
</feature>
<accession>A0A450YQP8</accession>
<evidence type="ECO:0000256" key="1">
    <source>
        <dbReference type="SAM" id="MobiDB-lite"/>
    </source>
</evidence>
<dbReference type="AlphaFoldDB" id="A0A450YQP8"/>
<feature type="region of interest" description="Disordered" evidence="1">
    <location>
        <begin position="1"/>
        <end position="25"/>
    </location>
</feature>
<dbReference type="EMBL" id="CAADFR010000159">
    <property type="protein sequence ID" value="VFK43867.1"/>
    <property type="molecule type" value="Genomic_DNA"/>
</dbReference>
<protein>
    <submittedName>
        <fullName evidence="2">Uncharacterized protein</fullName>
    </submittedName>
</protein>